<dbReference type="PANTHER" id="PTHR10652:SF0">
    <property type="entry name" value="ADENYLYL CYCLASE-ASSOCIATED PROTEIN"/>
    <property type="match status" value="1"/>
</dbReference>
<dbReference type="PROSITE" id="PS51329">
    <property type="entry name" value="C_CAP_COFACTOR_C"/>
    <property type="match status" value="1"/>
</dbReference>
<comment type="caution">
    <text evidence="4">The sequence shown here is derived from an EMBL/GenBank/DDBJ whole genome shotgun (WGS) entry which is preliminary data.</text>
</comment>
<dbReference type="AlphaFoldDB" id="A0AAV9IC50"/>
<accession>A0AAV9IC50</accession>
<protein>
    <recommendedName>
        <fullName evidence="3">C-CAP/cofactor C-like domain-containing protein</fullName>
    </recommendedName>
</protein>
<dbReference type="GO" id="GO:0003779">
    <property type="term" value="F:actin binding"/>
    <property type="evidence" value="ECO:0007669"/>
    <property type="project" value="InterPro"/>
</dbReference>
<gene>
    <name evidence="4" type="ORF">GAYE_SCF07G2929</name>
</gene>
<dbReference type="InterPro" id="IPR017901">
    <property type="entry name" value="C-CAP_CF_C-like"/>
</dbReference>
<dbReference type="Proteomes" id="UP001300502">
    <property type="component" value="Unassembled WGS sequence"/>
</dbReference>
<dbReference type="EMBL" id="JANCYU010000027">
    <property type="protein sequence ID" value="KAK4525025.1"/>
    <property type="molecule type" value="Genomic_DNA"/>
</dbReference>
<feature type="compositionally biased region" description="Polar residues" evidence="2">
    <location>
        <begin position="41"/>
        <end position="50"/>
    </location>
</feature>
<feature type="region of interest" description="Disordered" evidence="2">
    <location>
        <begin position="99"/>
        <end position="137"/>
    </location>
</feature>
<dbReference type="InterPro" id="IPR001837">
    <property type="entry name" value="Adenylate_cyclase-assoc_CAP"/>
</dbReference>
<proteinExistence type="inferred from homology"/>
<dbReference type="GO" id="GO:0007015">
    <property type="term" value="P:actin filament organization"/>
    <property type="evidence" value="ECO:0007669"/>
    <property type="project" value="TreeGrafter"/>
</dbReference>
<dbReference type="InterPro" id="IPR016098">
    <property type="entry name" value="CAP/MinC_C"/>
</dbReference>
<dbReference type="Gene3D" id="2.160.20.70">
    <property type="match status" value="1"/>
</dbReference>
<dbReference type="InterPro" id="IPR013912">
    <property type="entry name" value="Adenylate_cyclase-assoc_CAP_C"/>
</dbReference>
<feature type="domain" description="C-CAP/cofactor C-like" evidence="3">
    <location>
        <begin position="137"/>
        <end position="272"/>
    </location>
</feature>
<dbReference type="SMART" id="SM00673">
    <property type="entry name" value="CARP"/>
    <property type="match status" value="2"/>
</dbReference>
<keyword evidence="5" id="KW-1185">Reference proteome</keyword>
<feature type="compositionally biased region" description="Basic and acidic residues" evidence="2">
    <location>
        <begin position="99"/>
        <end position="116"/>
    </location>
</feature>
<reference evidence="4 5" key="1">
    <citation type="submission" date="2022-07" db="EMBL/GenBank/DDBJ databases">
        <title>Genome-wide signatures of adaptation to extreme environments.</title>
        <authorList>
            <person name="Cho C.H."/>
            <person name="Yoon H.S."/>
        </authorList>
    </citation>
    <scope>NUCLEOTIDE SEQUENCE [LARGE SCALE GENOMIC DNA]</scope>
    <source>
        <strain evidence="4 5">108.79 E11</strain>
    </source>
</reference>
<sequence length="293" mass="31583">MASAIGRLEKVTERIESALERAKLSAMEEKEEFNGAPTKAVPTQKSSNGSAPPPPGPPPPPLAKTSSDHEPSESSAHSALFAAINSAGTDITKNLKKVTKAEKGQGDTSQESKDSLPSKAPAKSKAVSKASQPSGEPKCYLKDGKTWSIEYQNSNYNIEVEVTDKKQSVYIYRCNDTVVKVTGKCNSITIDSCNKCGVVFESSLSTCTVVNCRSVQLQVEKQAPSVTIDKTDGANIFIPSSIVSETQVVTAKSSSVNVTVTNDEEDPVEFPLPEQFINKYVDGRWITEPVRHE</sequence>
<dbReference type="PANTHER" id="PTHR10652">
    <property type="entry name" value="ADENYLYL CYCLASE-ASSOCIATED PROTEIN"/>
    <property type="match status" value="1"/>
</dbReference>
<dbReference type="Pfam" id="PF08603">
    <property type="entry name" value="CAP_C"/>
    <property type="match status" value="1"/>
</dbReference>
<organism evidence="4 5">
    <name type="scientific">Galdieria yellowstonensis</name>
    <dbReference type="NCBI Taxonomy" id="3028027"/>
    <lineage>
        <taxon>Eukaryota</taxon>
        <taxon>Rhodophyta</taxon>
        <taxon>Bangiophyceae</taxon>
        <taxon>Galdieriales</taxon>
        <taxon>Galdieriaceae</taxon>
        <taxon>Galdieria</taxon>
    </lineage>
</organism>
<evidence type="ECO:0000313" key="5">
    <source>
        <dbReference type="Proteomes" id="UP001300502"/>
    </source>
</evidence>
<comment type="similarity">
    <text evidence="1">Belongs to the CAP family.</text>
</comment>
<evidence type="ECO:0000256" key="1">
    <source>
        <dbReference type="ARBA" id="ARBA00007659"/>
    </source>
</evidence>
<dbReference type="GO" id="GO:0008179">
    <property type="term" value="F:adenylate cyclase binding"/>
    <property type="evidence" value="ECO:0007669"/>
    <property type="project" value="TreeGrafter"/>
</dbReference>
<evidence type="ECO:0000259" key="3">
    <source>
        <dbReference type="PROSITE" id="PS51329"/>
    </source>
</evidence>
<evidence type="ECO:0000313" key="4">
    <source>
        <dbReference type="EMBL" id="KAK4525025.1"/>
    </source>
</evidence>
<evidence type="ECO:0000256" key="2">
    <source>
        <dbReference type="SAM" id="MobiDB-lite"/>
    </source>
</evidence>
<feature type="region of interest" description="Disordered" evidence="2">
    <location>
        <begin position="26"/>
        <end position="81"/>
    </location>
</feature>
<dbReference type="GO" id="GO:0005737">
    <property type="term" value="C:cytoplasm"/>
    <property type="evidence" value="ECO:0007669"/>
    <property type="project" value="TreeGrafter"/>
</dbReference>
<feature type="compositionally biased region" description="Low complexity" evidence="2">
    <location>
        <begin position="117"/>
        <end position="134"/>
    </location>
</feature>
<dbReference type="GO" id="GO:0019933">
    <property type="term" value="P:cAMP-mediated signaling"/>
    <property type="evidence" value="ECO:0007669"/>
    <property type="project" value="TreeGrafter"/>
</dbReference>
<dbReference type="InterPro" id="IPR006599">
    <property type="entry name" value="CARP_motif"/>
</dbReference>
<feature type="compositionally biased region" description="Pro residues" evidence="2">
    <location>
        <begin position="51"/>
        <end position="62"/>
    </location>
</feature>
<dbReference type="InterPro" id="IPR036223">
    <property type="entry name" value="CAP_C_sf"/>
</dbReference>
<dbReference type="SUPFAM" id="SSF69340">
    <property type="entry name" value="C-terminal domain of adenylylcyclase associated protein"/>
    <property type="match status" value="1"/>
</dbReference>
<name>A0AAV9IC50_9RHOD</name>